<accession>A0A0H3XIF1</accession>
<dbReference type="KEGG" id="seri:SERIO_v1c06720"/>
<proteinExistence type="predicted"/>
<reference evidence="2 3" key="1">
    <citation type="journal article" date="2015" name="Genome Biol. Evol.">
        <title>Found and Lost: The Fates of Horizontally Acquired Genes in Arthropod-Symbiotic Spiroplasma.</title>
        <authorList>
            <person name="Lo W.S."/>
            <person name="Gasparich G.E."/>
            <person name="Kuo C.H."/>
        </authorList>
    </citation>
    <scope>NUCLEOTIDE SEQUENCE [LARGE SCALE GENOMIC DNA]</scope>
    <source>
        <strain evidence="3">TDA-040725-5</strain>
    </source>
</reference>
<reference evidence="3" key="2">
    <citation type="submission" date="2015-06" db="EMBL/GenBank/DDBJ databases">
        <title>Complete genome sequence of Spiroplasma eriocheiris TDA-040725-5 (DSM 21848).</title>
        <authorList>
            <person name="Lo W.-S."/>
            <person name="Kuo C.-H."/>
        </authorList>
    </citation>
    <scope>NUCLEOTIDE SEQUENCE [LARGE SCALE GENOMIC DNA]</scope>
    <source>
        <strain evidence="3">TDA-040725-5</strain>
    </source>
</reference>
<evidence type="ECO:0000313" key="2">
    <source>
        <dbReference type="EMBL" id="AKM54240.1"/>
    </source>
</evidence>
<sequence>MIKPPEIDEIEKTVSKIYDNIVTKKHEKFLAWQWINLVFICLISISLFIAVFSYIQCFDSHFKTNQSLFLPLAIVFSGLFVGLLIGLMIMRRGQNRLKEKIKDNFDRRMIINIYDQVYQEQDNNLKLNDLSYQWSITPLNLHPHDNFLINDLILDGVYQQCHFNIGSISEATNTVVDNLEPSLAPQPYSINYYRYLYLTIKSEQFQNQTLEITRKIKPQKNNLTFDNFFIYDHQNPYITEEFKEKVIANMIKTKLIPNLKIENNILSINLATISTNGWNDNYDSFINLEFSLNKRMMIERIIATIQKDYVTLQKALVWFNLINEKTGG</sequence>
<protein>
    <recommendedName>
        <fullName evidence="4">Transmembrane protein</fullName>
    </recommendedName>
</protein>
<evidence type="ECO:0008006" key="4">
    <source>
        <dbReference type="Google" id="ProtNLM"/>
    </source>
</evidence>
<dbReference type="EMBL" id="CP011856">
    <property type="protein sequence ID" value="AKM54240.1"/>
    <property type="molecule type" value="Genomic_DNA"/>
</dbReference>
<evidence type="ECO:0000256" key="1">
    <source>
        <dbReference type="SAM" id="Phobius"/>
    </source>
</evidence>
<evidence type="ECO:0000313" key="3">
    <source>
        <dbReference type="Proteomes" id="UP000035661"/>
    </source>
</evidence>
<dbReference type="AlphaFoldDB" id="A0A0H3XIF1"/>
<dbReference type="STRING" id="315358.SERIO_v1c06720"/>
<keyword evidence="3" id="KW-1185">Reference proteome</keyword>
<dbReference type="RefSeq" id="WP_047791467.1">
    <property type="nucleotide sequence ID" value="NZ_CP011856.1"/>
</dbReference>
<dbReference type="Proteomes" id="UP000035661">
    <property type="component" value="Chromosome"/>
</dbReference>
<keyword evidence="1" id="KW-1133">Transmembrane helix</keyword>
<feature type="transmembrane region" description="Helical" evidence="1">
    <location>
        <begin position="34"/>
        <end position="56"/>
    </location>
</feature>
<feature type="transmembrane region" description="Helical" evidence="1">
    <location>
        <begin position="68"/>
        <end position="90"/>
    </location>
</feature>
<gene>
    <name evidence="2" type="ORF">SERIO_v1c06720</name>
</gene>
<dbReference type="PATRIC" id="fig|743698.3.peg.674"/>
<organism evidence="2 3">
    <name type="scientific">Spiroplasma eriocheiris</name>
    <dbReference type="NCBI Taxonomy" id="315358"/>
    <lineage>
        <taxon>Bacteria</taxon>
        <taxon>Bacillati</taxon>
        <taxon>Mycoplasmatota</taxon>
        <taxon>Mollicutes</taxon>
        <taxon>Entomoplasmatales</taxon>
        <taxon>Spiroplasmataceae</taxon>
        <taxon>Spiroplasma</taxon>
    </lineage>
</organism>
<name>A0A0H3XIF1_9MOLU</name>
<keyword evidence="1" id="KW-0812">Transmembrane</keyword>
<keyword evidence="1" id="KW-0472">Membrane</keyword>